<evidence type="ECO:0000313" key="2">
    <source>
        <dbReference type="Proteomes" id="UP000555003"/>
    </source>
</evidence>
<reference evidence="1 2" key="1">
    <citation type="submission" date="2020-08" db="EMBL/GenBank/DDBJ databases">
        <title>Genomic Encyclopedia of Type Strains, Phase IV (KMG-IV): sequencing the most valuable type-strain genomes for metagenomic binning, comparative biology and taxonomic classification.</title>
        <authorList>
            <person name="Goeker M."/>
        </authorList>
    </citation>
    <scope>NUCLEOTIDE SEQUENCE [LARGE SCALE GENOMIC DNA]</scope>
    <source>
        <strain evidence="1 2">DSM 100397</strain>
    </source>
</reference>
<protein>
    <submittedName>
        <fullName evidence="1">Uncharacterized protein</fullName>
    </submittedName>
</protein>
<evidence type="ECO:0000313" key="1">
    <source>
        <dbReference type="EMBL" id="MBA9073047.1"/>
    </source>
</evidence>
<dbReference type="EMBL" id="JACJIS010000001">
    <property type="protein sequence ID" value="MBA9073047.1"/>
    <property type="molecule type" value="Genomic_DNA"/>
</dbReference>
<dbReference type="RefSeq" id="WP_379730382.1">
    <property type="nucleotide sequence ID" value="NZ_JBHSBZ010000006.1"/>
</dbReference>
<proteinExistence type="predicted"/>
<dbReference type="Proteomes" id="UP000555003">
    <property type="component" value="Unassembled WGS sequence"/>
</dbReference>
<accession>A0ABR6DMX6</accession>
<gene>
    <name evidence="1" type="ORF">GGR22_001173</name>
</gene>
<comment type="caution">
    <text evidence="1">The sequence shown here is derived from an EMBL/GenBank/DDBJ whole genome shotgun (WGS) entry which is preliminary data.</text>
</comment>
<keyword evidence="2" id="KW-1185">Reference proteome</keyword>
<sequence length="63" mass="6508">MALETDMAIVCSVAVNLYHTSCEAFGAQVGAAPLIVIPLNVPLMLVQLALGVNCIALEHSSLA</sequence>
<organism evidence="1 2">
    <name type="scientific">Flavobacterium gossypii</name>
    <dbReference type="NCBI Taxonomy" id="1646119"/>
    <lineage>
        <taxon>Bacteria</taxon>
        <taxon>Pseudomonadati</taxon>
        <taxon>Bacteroidota</taxon>
        <taxon>Flavobacteriia</taxon>
        <taxon>Flavobacteriales</taxon>
        <taxon>Flavobacteriaceae</taxon>
        <taxon>Flavobacterium</taxon>
    </lineage>
</organism>
<name>A0ABR6DMX6_9FLAO</name>